<dbReference type="PANTHER" id="PTHR30087:SF1">
    <property type="entry name" value="HYPOTHETICAL CYTOSOLIC PROTEIN"/>
    <property type="match status" value="1"/>
</dbReference>
<evidence type="ECO:0000313" key="2">
    <source>
        <dbReference type="Proteomes" id="UP000176244"/>
    </source>
</evidence>
<proteinExistence type="predicted"/>
<protein>
    <submittedName>
        <fullName evidence="1">Uncharacterized protein</fullName>
    </submittedName>
</protein>
<dbReference type="InterPro" id="IPR007553">
    <property type="entry name" value="2-thiour_desulf"/>
</dbReference>
<dbReference type="RefSeq" id="WP_070369661.1">
    <property type="nucleotide sequence ID" value="NZ_LKEU01000010.1"/>
</dbReference>
<dbReference type="OrthoDB" id="9797779at2"/>
<reference evidence="1 2" key="1">
    <citation type="submission" date="2015-09" db="EMBL/GenBank/DDBJ databases">
        <title>Genome sequence of Acetobacterium wieringae DSM 1911.</title>
        <authorList>
            <person name="Poehlein A."/>
            <person name="Bengelsdorf F.R."/>
            <person name="Schiel-Bengelsdorf B."/>
            <person name="Duerre P."/>
            <person name="Daniel R."/>
        </authorList>
    </citation>
    <scope>NUCLEOTIDE SEQUENCE [LARGE SCALE GENOMIC DNA]</scope>
    <source>
        <strain evidence="1 2">DSM 1911</strain>
    </source>
</reference>
<dbReference type="EMBL" id="LKEU01000010">
    <property type="protein sequence ID" value="OFV72383.1"/>
    <property type="molecule type" value="Genomic_DNA"/>
</dbReference>
<sequence>MNQKDFTCLKEALEKKKKILVSSCLLGMKINYEGKAHPVDELRQLFLQGQAIPVCPEVLATMPIPRDPAEIVVVNGERKVYNNKKIDVTEEYLLGAQRTLDTARTSGAKIAIMKSKSPSCGCGKIYDGTFSENLVSGDGITVALLKENGIRVITEEDFLECLK</sequence>
<dbReference type="PANTHER" id="PTHR30087">
    <property type="entry name" value="INNER MEMBRANE PROTEIN"/>
    <property type="match status" value="1"/>
</dbReference>
<name>A0A1F2PLV3_9FIRM</name>
<organism evidence="1 2">
    <name type="scientific">Acetobacterium wieringae</name>
    <dbReference type="NCBI Taxonomy" id="52694"/>
    <lineage>
        <taxon>Bacteria</taxon>
        <taxon>Bacillati</taxon>
        <taxon>Bacillota</taxon>
        <taxon>Clostridia</taxon>
        <taxon>Eubacteriales</taxon>
        <taxon>Eubacteriaceae</taxon>
        <taxon>Acetobacterium</taxon>
    </lineage>
</organism>
<dbReference type="AlphaFoldDB" id="A0A1F2PLV3"/>
<accession>A0A1F2PLV3</accession>
<dbReference type="STRING" id="52694.ACWI_02940"/>
<gene>
    <name evidence="1" type="ORF">ACWI_02940</name>
</gene>
<comment type="caution">
    <text evidence="1">The sequence shown here is derived from an EMBL/GenBank/DDBJ whole genome shotgun (WGS) entry which is preliminary data.</text>
</comment>
<evidence type="ECO:0000313" key="1">
    <source>
        <dbReference type="EMBL" id="OFV72383.1"/>
    </source>
</evidence>
<dbReference type="Proteomes" id="UP000176244">
    <property type="component" value="Unassembled WGS sequence"/>
</dbReference>
<dbReference type="Pfam" id="PF04463">
    <property type="entry name" value="2-thiour_desulf"/>
    <property type="match status" value="1"/>
</dbReference>